<dbReference type="SUPFAM" id="SSF48452">
    <property type="entry name" value="TPR-like"/>
    <property type="match status" value="1"/>
</dbReference>
<dbReference type="PANTHER" id="PTHR45090:SF8">
    <property type="entry name" value="J DOMAIN-CONTAINING PROTEIN"/>
    <property type="match status" value="1"/>
</dbReference>
<dbReference type="Pfam" id="PF00226">
    <property type="entry name" value="DnaJ"/>
    <property type="match status" value="1"/>
</dbReference>
<dbReference type="InterPro" id="IPR018253">
    <property type="entry name" value="DnaJ_domain_CS"/>
</dbReference>
<dbReference type="SMART" id="SM00271">
    <property type="entry name" value="DnaJ"/>
    <property type="match status" value="1"/>
</dbReference>
<dbReference type="PROSITE" id="PS00636">
    <property type="entry name" value="DNAJ_1"/>
    <property type="match status" value="1"/>
</dbReference>
<accession>A0A835I2F6</accession>
<dbReference type="InterPro" id="IPR053232">
    <property type="entry name" value="DnaJ_C/III_chloroplastic"/>
</dbReference>
<dbReference type="Pfam" id="PF23231">
    <property type="entry name" value="HAT_Syf1_CNRKL1_C"/>
    <property type="match status" value="1"/>
</dbReference>
<comment type="caution">
    <text evidence="3">The sequence shown here is derived from an EMBL/GenBank/DDBJ whole genome shotgun (WGS) entry which is preliminary data.</text>
</comment>
<organism evidence="3 4">
    <name type="scientific">Coptis chinensis</name>
    <dbReference type="NCBI Taxonomy" id="261450"/>
    <lineage>
        <taxon>Eukaryota</taxon>
        <taxon>Viridiplantae</taxon>
        <taxon>Streptophyta</taxon>
        <taxon>Embryophyta</taxon>
        <taxon>Tracheophyta</taxon>
        <taxon>Spermatophyta</taxon>
        <taxon>Magnoliopsida</taxon>
        <taxon>Ranunculales</taxon>
        <taxon>Ranunculaceae</taxon>
        <taxon>Coptidoideae</taxon>
        <taxon>Coptis</taxon>
    </lineage>
</organism>
<dbReference type="PROSITE" id="PS50076">
    <property type="entry name" value="DNAJ_2"/>
    <property type="match status" value="1"/>
</dbReference>
<feature type="domain" description="J" evidence="2">
    <location>
        <begin position="49"/>
        <end position="118"/>
    </location>
</feature>
<gene>
    <name evidence="3" type="ORF">IFM89_001576</name>
</gene>
<keyword evidence="1" id="KW-0677">Repeat</keyword>
<dbReference type="OrthoDB" id="10067343at2759"/>
<evidence type="ECO:0000256" key="1">
    <source>
        <dbReference type="ARBA" id="ARBA00022737"/>
    </source>
</evidence>
<dbReference type="InterPro" id="IPR055430">
    <property type="entry name" value="HAT_Syf1_CNRKL1_C"/>
</dbReference>
<dbReference type="PRINTS" id="PR00625">
    <property type="entry name" value="JDOMAIN"/>
</dbReference>
<dbReference type="GO" id="GO:0009507">
    <property type="term" value="C:chloroplast"/>
    <property type="evidence" value="ECO:0007669"/>
    <property type="project" value="TreeGrafter"/>
</dbReference>
<dbReference type="Gene3D" id="1.25.40.10">
    <property type="entry name" value="Tetratricopeptide repeat domain"/>
    <property type="match status" value="1"/>
</dbReference>
<dbReference type="EMBL" id="JADFTS010000004">
    <property type="protein sequence ID" value="KAF9607828.1"/>
    <property type="molecule type" value="Genomic_DNA"/>
</dbReference>
<protein>
    <recommendedName>
        <fullName evidence="2">J domain-containing protein</fullName>
    </recommendedName>
</protein>
<evidence type="ECO:0000313" key="3">
    <source>
        <dbReference type="EMBL" id="KAF9607828.1"/>
    </source>
</evidence>
<keyword evidence="4" id="KW-1185">Reference proteome</keyword>
<evidence type="ECO:0000313" key="4">
    <source>
        <dbReference type="Proteomes" id="UP000631114"/>
    </source>
</evidence>
<dbReference type="PANTHER" id="PTHR45090">
    <property type="entry name" value="CHAPERONE PROTEIN DNAJ 20 CHLOROPLASTIC"/>
    <property type="match status" value="1"/>
</dbReference>
<name>A0A835I2F6_9MAGN</name>
<proteinExistence type="predicted"/>
<evidence type="ECO:0000259" key="2">
    <source>
        <dbReference type="PROSITE" id="PS50076"/>
    </source>
</evidence>
<sequence length="327" mass="37320">MDMSLSSRFNGSKLLIHPSHQSQSILESRKSITVSCRATMLAREKHSTNYYEVLSLHADQNVSVSEIKKAYRAKALQYHPDVCHTSGRDESVRMFVEVHKAYQTLSDPITRKKYDIELISLSKYETAHNLKARDGVSMGGWEDQLYELKRSGIDWTSCKFARVQIIMQKWHSLFVESFTHDYYIASSFQADDHHSSFQAENHMDEGVTGKPVISGISIKKDHQAGTLFAICKVGGGLWSSWRAMKVYDQAAKTVPDNEKMSMYEIYIARAAEIFGVPKTREIYEQAIESGLPDKDVKVMCMKYAKLEKSLGEIDRARAIYNFSPQYL</sequence>
<dbReference type="Gene3D" id="1.10.287.110">
    <property type="entry name" value="DnaJ domain"/>
    <property type="match status" value="1"/>
</dbReference>
<dbReference type="InterPro" id="IPR036869">
    <property type="entry name" value="J_dom_sf"/>
</dbReference>
<dbReference type="SUPFAM" id="SSF46565">
    <property type="entry name" value="Chaperone J-domain"/>
    <property type="match status" value="1"/>
</dbReference>
<dbReference type="InterPro" id="IPR001623">
    <property type="entry name" value="DnaJ_domain"/>
</dbReference>
<dbReference type="InterPro" id="IPR011990">
    <property type="entry name" value="TPR-like_helical_dom_sf"/>
</dbReference>
<dbReference type="Proteomes" id="UP000631114">
    <property type="component" value="Unassembled WGS sequence"/>
</dbReference>
<dbReference type="CDD" id="cd06257">
    <property type="entry name" value="DnaJ"/>
    <property type="match status" value="1"/>
</dbReference>
<dbReference type="AlphaFoldDB" id="A0A835I2F6"/>
<reference evidence="3 4" key="1">
    <citation type="submission" date="2020-10" db="EMBL/GenBank/DDBJ databases">
        <title>The Coptis chinensis genome and diversification of protoberbering-type alkaloids.</title>
        <authorList>
            <person name="Wang B."/>
            <person name="Shu S."/>
            <person name="Song C."/>
            <person name="Liu Y."/>
        </authorList>
    </citation>
    <scope>NUCLEOTIDE SEQUENCE [LARGE SCALE GENOMIC DNA]</scope>
    <source>
        <strain evidence="3">HL-2020</strain>
        <tissue evidence="3">Leaf</tissue>
    </source>
</reference>